<dbReference type="GeneID" id="69986698"/>
<evidence type="ECO:0000313" key="3">
    <source>
        <dbReference type="Proteomes" id="UP000886597"/>
    </source>
</evidence>
<dbReference type="AlphaFoldDB" id="A0AAN4ZRY8"/>
<name>A0AAN4ZRY8_9ENTE</name>
<dbReference type="EMBL" id="BKBQ01000029">
    <property type="protein sequence ID" value="GEQ54952.1"/>
    <property type="molecule type" value="Genomic_DNA"/>
</dbReference>
<accession>A0AAN4ZRY8</accession>
<keyword evidence="4" id="KW-1185">Reference proteome</keyword>
<organism evidence="2 3">
    <name type="scientific">Tetragenococcus koreensis</name>
    <dbReference type="NCBI Taxonomy" id="290335"/>
    <lineage>
        <taxon>Bacteria</taxon>
        <taxon>Bacillati</taxon>
        <taxon>Bacillota</taxon>
        <taxon>Bacilli</taxon>
        <taxon>Lactobacillales</taxon>
        <taxon>Enterococcaceae</taxon>
        <taxon>Tetragenococcus</taxon>
    </lineage>
</organism>
<dbReference type="Proteomes" id="UP000886597">
    <property type="component" value="Unassembled WGS sequence"/>
</dbReference>
<comment type="caution">
    <text evidence="2">The sequence shown here is derived from an EMBL/GenBank/DDBJ whole genome shotgun (WGS) entry which is preliminary data.</text>
</comment>
<dbReference type="KEGG" id="tkr:C7K43_12160"/>
<reference evidence="2" key="1">
    <citation type="submission" date="2019-08" db="EMBL/GenBank/DDBJ databases">
        <authorList>
            <person name="Ishikawa M."/>
            <person name="Suzuki T."/>
            <person name="Matsutani M."/>
        </authorList>
    </citation>
    <scope>NUCLEOTIDE SEQUENCE</scope>
    <source>
        <strain evidence="2">7C1</strain>
        <strain evidence="1">8C4</strain>
    </source>
</reference>
<evidence type="ECO:0000313" key="4">
    <source>
        <dbReference type="Proteomes" id="UP000886607"/>
    </source>
</evidence>
<dbReference type="Proteomes" id="UP000886607">
    <property type="component" value="Unassembled WGS sequence"/>
</dbReference>
<evidence type="ECO:0000313" key="1">
    <source>
        <dbReference type="EMBL" id="GEQ49975.1"/>
    </source>
</evidence>
<dbReference type="RefSeq" id="WP_124007067.1">
    <property type="nucleotide sequence ID" value="NZ_BJYN01000038.1"/>
</dbReference>
<sequence length="276" mass="32022">MNGYTEEDLLPQNDKKFRKKSMHEVFAPKLADLLAFRSKQPYLPIDLDQLYKEITISTQASLKEEIYAILPYGEHYTQSFVLYKDAIRLVDVSANLLAEKCLYEHLHMEFEGYKRTLKLFFDKGINTIPIASSDFSLIPFSLTFRPTMYSWINPGRIENLFSASSAAPTVVQLTNDFTITVDRQQRPIFTRMKRAFLTHGIIKRDVETQPVNVTMSLLEYLGISSTRVTRKITKNVQYQHIPGFANDFHRKYQEIHDAIVIENWLNAKSLPKNESD</sequence>
<dbReference type="EMBL" id="BKBO01000030">
    <property type="protein sequence ID" value="GEQ49975.1"/>
    <property type="molecule type" value="Genomic_DNA"/>
</dbReference>
<gene>
    <name evidence="1" type="ORF">TK11N_18270</name>
    <name evidence="2" type="ORF">TK2N_17960</name>
</gene>
<protein>
    <submittedName>
        <fullName evidence="2">Uncharacterized protein</fullName>
    </submittedName>
</protein>
<evidence type="ECO:0000313" key="2">
    <source>
        <dbReference type="EMBL" id="GEQ54952.1"/>
    </source>
</evidence>
<proteinExistence type="predicted"/>
<reference evidence="2" key="2">
    <citation type="journal article" date="2020" name="Int. Dairy J.">
        <title>Lactic acid bacterial diversity in Brie cheese focusing on salt concentration and pH of isolation medium and characterisation of halophilic and alkaliphilic lactic acid bacterial isolates.</title>
        <authorList>
            <person name="Unno R."/>
            <person name="Matsutani M."/>
            <person name="Suzuki T."/>
            <person name="Kodama K."/>
            <person name="Matsushita H."/>
            <person name="Yamasato K."/>
            <person name="Koizumi Y."/>
            <person name="Ishikawa M."/>
        </authorList>
    </citation>
    <scope>NUCLEOTIDE SEQUENCE</scope>
    <source>
        <strain evidence="2">7C1</strain>
        <strain evidence="1">8C4</strain>
    </source>
</reference>